<reference evidence="5" key="1">
    <citation type="journal article" date="2020" name="MBio">
        <title>Horizontal gene transfer to a defensive symbiont with a reduced genome amongst a multipartite beetle microbiome.</title>
        <authorList>
            <person name="Waterworth S.C."/>
            <person name="Florez L.V."/>
            <person name="Rees E.R."/>
            <person name="Hertweck C."/>
            <person name="Kaltenpoth M."/>
            <person name="Kwan J.C."/>
        </authorList>
    </citation>
    <scope>NUCLEOTIDE SEQUENCE [LARGE SCALE GENOMIC DNA]</scope>
</reference>
<comment type="caution">
    <text evidence="4">The sequence shown here is derived from an EMBL/GenBank/DDBJ whole genome shotgun (WGS) entry which is preliminary data.</text>
</comment>
<dbReference type="AlphaFoldDB" id="A0A7V8FHN8"/>
<evidence type="ECO:0000256" key="1">
    <source>
        <dbReference type="ARBA" id="ARBA00022801"/>
    </source>
</evidence>
<feature type="chain" id="PRO_5031490011" evidence="2">
    <location>
        <begin position="22"/>
        <end position="319"/>
    </location>
</feature>
<dbReference type="EMBL" id="WNDS01000002">
    <property type="protein sequence ID" value="KAF1015949.1"/>
    <property type="molecule type" value="Genomic_DNA"/>
</dbReference>
<proteinExistence type="predicted"/>
<sequence length="319" mass="33914">MRGSALAVALLGALSCFAAGAAPAPTWHPPQGAVELPLWAEGTVMAPPRLKGPEHVQTATSEASGERWAMLQDVAIPTLTIFPPTVAATGTAVMVVPGGGYNVLAMDPEGSEICGWLNAQGITCALLKYRVPGAGSNWNRDCNCRDIPAVPMALQDAQRAMGLLRAQAARWKIDPARVGVIGFSAGGHVVAGLSTHPQRSYAVRDAADALPNRPDFALVMYPGHLWVQADDSLEKDIVVDAAVPPTFIAQATDDATDDVRESLTYYRALLDAGVPVKMHLFARGGHAFGLRQKQAPVAQWTQLAERWMEDIGMLPARTP</sequence>
<dbReference type="PROSITE" id="PS51257">
    <property type="entry name" value="PROKAR_LIPOPROTEIN"/>
    <property type="match status" value="1"/>
</dbReference>
<evidence type="ECO:0000313" key="5">
    <source>
        <dbReference type="Proteomes" id="UP000487117"/>
    </source>
</evidence>
<dbReference type="InterPro" id="IPR049492">
    <property type="entry name" value="BD-FAE-like_dom"/>
</dbReference>
<evidence type="ECO:0000313" key="4">
    <source>
        <dbReference type="EMBL" id="KAF1015949.1"/>
    </source>
</evidence>
<dbReference type="InterPro" id="IPR029058">
    <property type="entry name" value="AB_hydrolase_fold"/>
</dbReference>
<evidence type="ECO:0000259" key="3">
    <source>
        <dbReference type="Pfam" id="PF20434"/>
    </source>
</evidence>
<dbReference type="PANTHER" id="PTHR48081:SF6">
    <property type="entry name" value="PEPTIDASE S9 PROLYL OLIGOPEPTIDASE CATALYTIC DOMAIN-CONTAINING PROTEIN"/>
    <property type="match status" value="1"/>
</dbReference>
<dbReference type="Proteomes" id="UP000487117">
    <property type="component" value="Unassembled WGS sequence"/>
</dbReference>
<dbReference type="SUPFAM" id="SSF53474">
    <property type="entry name" value="alpha/beta-Hydrolases"/>
    <property type="match status" value="1"/>
</dbReference>
<feature type="domain" description="BD-FAE-like" evidence="3">
    <location>
        <begin position="150"/>
        <end position="191"/>
    </location>
</feature>
<evidence type="ECO:0000256" key="2">
    <source>
        <dbReference type="SAM" id="SignalP"/>
    </source>
</evidence>
<dbReference type="GO" id="GO:0016787">
    <property type="term" value="F:hydrolase activity"/>
    <property type="evidence" value="ECO:0007669"/>
    <property type="project" value="UniProtKB-KW"/>
</dbReference>
<organism evidence="4 5">
    <name type="scientific">Stenotrophomonas maltophilia</name>
    <name type="common">Pseudomonas maltophilia</name>
    <name type="synonym">Xanthomonas maltophilia</name>
    <dbReference type="NCBI Taxonomy" id="40324"/>
    <lineage>
        <taxon>Bacteria</taxon>
        <taxon>Pseudomonadati</taxon>
        <taxon>Pseudomonadota</taxon>
        <taxon>Gammaproteobacteria</taxon>
        <taxon>Lysobacterales</taxon>
        <taxon>Lysobacteraceae</taxon>
        <taxon>Stenotrophomonas</taxon>
        <taxon>Stenotrophomonas maltophilia group</taxon>
    </lineage>
</organism>
<dbReference type="Gene3D" id="3.40.50.1820">
    <property type="entry name" value="alpha/beta hydrolase"/>
    <property type="match status" value="1"/>
</dbReference>
<keyword evidence="1" id="KW-0378">Hydrolase</keyword>
<feature type="signal peptide" evidence="2">
    <location>
        <begin position="1"/>
        <end position="21"/>
    </location>
</feature>
<dbReference type="Pfam" id="PF20434">
    <property type="entry name" value="BD-FAE"/>
    <property type="match status" value="1"/>
</dbReference>
<accession>A0A7V8FHN8</accession>
<keyword evidence="2" id="KW-0732">Signal</keyword>
<dbReference type="InterPro" id="IPR050300">
    <property type="entry name" value="GDXG_lipolytic_enzyme"/>
</dbReference>
<dbReference type="PANTHER" id="PTHR48081">
    <property type="entry name" value="AB HYDROLASE SUPERFAMILY PROTEIN C4A8.06C"/>
    <property type="match status" value="1"/>
</dbReference>
<gene>
    <name evidence="4" type="primary">axeA1_1</name>
    <name evidence="4" type="ORF">GAK31_01432</name>
</gene>
<name>A0A7V8FHN8_STEMA</name>
<protein>
    <submittedName>
        <fullName evidence="4">Acetylxylan esterase</fullName>
    </submittedName>
</protein>